<sequence length="247" mass="27157">MSHLMNLTKSFLQFGGLALVSLTLMTSSTMAQDDAAKTEEAPRKYVEQADEIGYFLGVSLGQQMSNQGFQAEDMNFQTLIEGLKDGLASNDPAMGDDQLREVQGKMETMLRKRQEEAMLRNKEKGKLWLEQNAKKEGVKTLEGGVQYSVIKEGTGASPTASDKVKVHYTGKLIDGTVFDSSVARGTPAEFMVGQVIQGWQMALQEMKVGSKWMLYIPSELAYGERGSQGAIGPNEVLVFEVELLDIL</sequence>
<evidence type="ECO:0000256" key="6">
    <source>
        <dbReference type="RuleBase" id="RU003915"/>
    </source>
</evidence>
<dbReference type="Proteomes" id="UP001416858">
    <property type="component" value="Unassembled WGS sequence"/>
</dbReference>
<dbReference type="InterPro" id="IPR000774">
    <property type="entry name" value="PPIase_FKBP_N"/>
</dbReference>
<evidence type="ECO:0000259" key="8">
    <source>
        <dbReference type="PROSITE" id="PS50059"/>
    </source>
</evidence>
<dbReference type="Pfam" id="PF01346">
    <property type="entry name" value="FKBP_N"/>
    <property type="match status" value="1"/>
</dbReference>
<accession>A0ABP9VYM6</accession>
<keyword evidence="4 5" id="KW-0413">Isomerase</keyword>
<evidence type="ECO:0000256" key="4">
    <source>
        <dbReference type="ARBA" id="ARBA00023235"/>
    </source>
</evidence>
<comment type="similarity">
    <text evidence="2 6">Belongs to the FKBP-type PPIase family.</text>
</comment>
<dbReference type="EC" id="5.2.1.8" evidence="6"/>
<evidence type="ECO:0000313" key="10">
    <source>
        <dbReference type="Proteomes" id="UP001416858"/>
    </source>
</evidence>
<dbReference type="NCBIfam" id="NF008602">
    <property type="entry name" value="PRK11570.1"/>
    <property type="match status" value="1"/>
</dbReference>
<dbReference type="InterPro" id="IPR046357">
    <property type="entry name" value="PPIase_dom_sf"/>
</dbReference>
<proteinExistence type="inferred from homology"/>
<feature type="chain" id="PRO_5046102544" description="Peptidyl-prolyl cis-trans isomerase" evidence="7">
    <location>
        <begin position="32"/>
        <end position="247"/>
    </location>
</feature>
<dbReference type="InterPro" id="IPR036944">
    <property type="entry name" value="PPIase_FKBP_N_sf"/>
</dbReference>
<evidence type="ECO:0000256" key="7">
    <source>
        <dbReference type="SAM" id="SignalP"/>
    </source>
</evidence>
<feature type="signal peptide" evidence="7">
    <location>
        <begin position="1"/>
        <end position="31"/>
    </location>
</feature>
<reference evidence="9 10" key="1">
    <citation type="submission" date="2024-02" db="EMBL/GenBank/DDBJ databases">
        <title>Rhodopirellula caenicola NBRC 110016.</title>
        <authorList>
            <person name="Ichikawa N."/>
            <person name="Katano-Makiyama Y."/>
            <person name="Hidaka K."/>
        </authorList>
    </citation>
    <scope>NUCLEOTIDE SEQUENCE [LARGE SCALE GENOMIC DNA]</scope>
    <source>
        <strain evidence="9 10">NBRC 110016</strain>
    </source>
</reference>
<evidence type="ECO:0000256" key="1">
    <source>
        <dbReference type="ARBA" id="ARBA00000971"/>
    </source>
</evidence>
<dbReference type="PANTHER" id="PTHR43811">
    <property type="entry name" value="FKBP-TYPE PEPTIDYL-PROLYL CIS-TRANS ISOMERASE FKPA"/>
    <property type="match status" value="1"/>
</dbReference>
<evidence type="ECO:0000256" key="3">
    <source>
        <dbReference type="ARBA" id="ARBA00023110"/>
    </source>
</evidence>
<keyword evidence="3 5" id="KW-0697">Rotamase</keyword>
<keyword evidence="10" id="KW-1185">Reference proteome</keyword>
<feature type="domain" description="PPIase FKBP-type" evidence="8">
    <location>
        <begin position="161"/>
        <end position="247"/>
    </location>
</feature>
<dbReference type="EMBL" id="BAABRO010000020">
    <property type="protein sequence ID" value="GAA5510223.1"/>
    <property type="molecule type" value="Genomic_DNA"/>
</dbReference>
<evidence type="ECO:0000256" key="5">
    <source>
        <dbReference type="PROSITE-ProRule" id="PRU00277"/>
    </source>
</evidence>
<keyword evidence="7" id="KW-0732">Signal</keyword>
<evidence type="ECO:0000313" key="9">
    <source>
        <dbReference type="EMBL" id="GAA5510223.1"/>
    </source>
</evidence>
<dbReference type="Gene3D" id="1.10.287.460">
    <property type="entry name" value="Peptidyl-prolyl cis-trans isomerase, FKBP-type, N-terminal domain"/>
    <property type="match status" value="1"/>
</dbReference>
<dbReference type="SUPFAM" id="SSF54534">
    <property type="entry name" value="FKBP-like"/>
    <property type="match status" value="1"/>
</dbReference>
<name>A0ABP9VYM6_9BACT</name>
<protein>
    <recommendedName>
        <fullName evidence="6">Peptidyl-prolyl cis-trans isomerase</fullName>
        <ecNumber evidence="6">5.2.1.8</ecNumber>
    </recommendedName>
</protein>
<comment type="catalytic activity">
    <reaction evidence="1 5 6">
        <text>[protein]-peptidylproline (omega=180) = [protein]-peptidylproline (omega=0)</text>
        <dbReference type="Rhea" id="RHEA:16237"/>
        <dbReference type="Rhea" id="RHEA-COMP:10747"/>
        <dbReference type="Rhea" id="RHEA-COMP:10748"/>
        <dbReference type="ChEBI" id="CHEBI:83833"/>
        <dbReference type="ChEBI" id="CHEBI:83834"/>
        <dbReference type="EC" id="5.2.1.8"/>
    </reaction>
</comment>
<organism evidence="9 10">
    <name type="scientific">Novipirellula caenicola</name>
    <dbReference type="NCBI Taxonomy" id="1536901"/>
    <lineage>
        <taxon>Bacteria</taxon>
        <taxon>Pseudomonadati</taxon>
        <taxon>Planctomycetota</taxon>
        <taxon>Planctomycetia</taxon>
        <taxon>Pirellulales</taxon>
        <taxon>Pirellulaceae</taxon>
        <taxon>Novipirellula</taxon>
    </lineage>
</organism>
<dbReference type="PROSITE" id="PS50059">
    <property type="entry name" value="FKBP_PPIASE"/>
    <property type="match status" value="1"/>
</dbReference>
<gene>
    <name evidence="9" type="ORF">Rcae01_05729</name>
</gene>
<dbReference type="Pfam" id="PF00254">
    <property type="entry name" value="FKBP_C"/>
    <property type="match status" value="1"/>
</dbReference>
<dbReference type="InterPro" id="IPR001179">
    <property type="entry name" value="PPIase_FKBP_dom"/>
</dbReference>
<dbReference type="PANTHER" id="PTHR43811:SF19">
    <property type="entry name" value="39 KDA FK506-BINDING NUCLEAR PROTEIN"/>
    <property type="match status" value="1"/>
</dbReference>
<comment type="caution">
    <text evidence="9">The sequence shown here is derived from an EMBL/GenBank/DDBJ whole genome shotgun (WGS) entry which is preliminary data.</text>
</comment>
<dbReference type="Gene3D" id="3.10.50.40">
    <property type="match status" value="1"/>
</dbReference>
<evidence type="ECO:0000256" key="2">
    <source>
        <dbReference type="ARBA" id="ARBA00006577"/>
    </source>
</evidence>